<dbReference type="InterPro" id="IPR036412">
    <property type="entry name" value="HAD-like_sf"/>
</dbReference>
<dbReference type="Gene3D" id="3.30.1240.10">
    <property type="match status" value="1"/>
</dbReference>
<reference evidence="1 2" key="1">
    <citation type="submission" date="2018-03" db="EMBL/GenBank/DDBJ databases">
        <title>Genomic Encyclopedia of Type Strains, Phase III (KMG-III): the genomes of soil and plant-associated and newly described type strains.</title>
        <authorList>
            <person name="Whitman W."/>
        </authorList>
    </citation>
    <scope>NUCLEOTIDE SEQUENCE [LARGE SCALE GENOMIC DNA]</scope>
    <source>
        <strain evidence="1 2">CGMCC 4.7067</strain>
    </source>
</reference>
<evidence type="ECO:0000313" key="1">
    <source>
        <dbReference type="EMBL" id="PRY55009.1"/>
    </source>
</evidence>
<dbReference type="GO" id="GO:0005829">
    <property type="term" value="C:cytosol"/>
    <property type="evidence" value="ECO:0007669"/>
    <property type="project" value="TreeGrafter"/>
</dbReference>
<evidence type="ECO:0008006" key="3">
    <source>
        <dbReference type="Google" id="ProtNLM"/>
    </source>
</evidence>
<proteinExistence type="predicted"/>
<dbReference type="Proteomes" id="UP000238176">
    <property type="component" value="Unassembled WGS sequence"/>
</dbReference>
<dbReference type="AlphaFoldDB" id="A0A2T0UAS6"/>
<dbReference type="RefSeq" id="WP_181245957.1">
    <property type="nucleotide sequence ID" value="NZ_PVTJ01000013.1"/>
</dbReference>
<evidence type="ECO:0000313" key="2">
    <source>
        <dbReference type="Proteomes" id="UP000238176"/>
    </source>
</evidence>
<organism evidence="1 2">
    <name type="scientific">Glycomyces artemisiae</name>
    <dbReference type="NCBI Taxonomy" id="1076443"/>
    <lineage>
        <taxon>Bacteria</taxon>
        <taxon>Bacillati</taxon>
        <taxon>Actinomycetota</taxon>
        <taxon>Actinomycetes</taxon>
        <taxon>Glycomycetales</taxon>
        <taxon>Glycomycetaceae</taxon>
        <taxon>Glycomyces</taxon>
    </lineage>
</organism>
<accession>A0A2T0UAS6</accession>
<dbReference type="PANTHER" id="PTHR10000:SF8">
    <property type="entry name" value="HAD SUPERFAMILY HYDROLASE-LIKE, TYPE 3"/>
    <property type="match status" value="1"/>
</dbReference>
<keyword evidence="2" id="KW-1185">Reference proteome</keyword>
<dbReference type="SUPFAM" id="SSF56784">
    <property type="entry name" value="HAD-like"/>
    <property type="match status" value="1"/>
</dbReference>
<gene>
    <name evidence="1" type="ORF">B0I28_113119</name>
</gene>
<dbReference type="Pfam" id="PF08282">
    <property type="entry name" value="Hydrolase_3"/>
    <property type="match status" value="1"/>
</dbReference>
<protein>
    <recommendedName>
        <fullName evidence="3">HAD superfamily hydrolase (TIGR01484 family)</fullName>
    </recommendedName>
</protein>
<comment type="caution">
    <text evidence="1">The sequence shown here is derived from an EMBL/GenBank/DDBJ whole genome shotgun (WGS) entry which is preliminary data.</text>
</comment>
<name>A0A2T0UAS6_9ACTN</name>
<dbReference type="GO" id="GO:0016791">
    <property type="term" value="F:phosphatase activity"/>
    <property type="evidence" value="ECO:0007669"/>
    <property type="project" value="TreeGrafter"/>
</dbReference>
<dbReference type="Gene3D" id="3.40.50.1000">
    <property type="entry name" value="HAD superfamily/HAD-like"/>
    <property type="match status" value="1"/>
</dbReference>
<dbReference type="EMBL" id="PVTJ01000013">
    <property type="protein sequence ID" value="PRY55009.1"/>
    <property type="molecule type" value="Genomic_DNA"/>
</dbReference>
<dbReference type="PANTHER" id="PTHR10000">
    <property type="entry name" value="PHOSPHOSERINE PHOSPHATASE"/>
    <property type="match status" value="1"/>
</dbReference>
<sequence>MQNYGVLATDLDGTLLDDRKQLSERNRAALLAARAQGIAVVAVTARMPRGIDAIHGLAESVDYAICNNGAIFYEPATGAIDLRHTIPAPDVIDLHTRARSALPNALFMIETGTEMFAEGTDPAARAYYGEPWHGVDALDDVLADLEGVVEYRVQDQSMDGPAIRAALDGIEAPGMVRWAWGSYPVLEYNAETVNKGAALAEWCAERGFTAEAVIAFGDMPNDVSMLAWAGRSYAMAGAPADVAAAAGFQAEPNRDDGVAQAVEALLRGPEPVRAD</sequence>
<dbReference type="InterPro" id="IPR023214">
    <property type="entry name" value="HAD_sf"/>
</dbReference>
<dbReference type="GO" id="GO:0000287">
    <property type="term" value="F:magnesium ion binding"/>
    <property type="evidence" value="ECO:0007669"/>
    <property type="project" value="TreeGrafter"/>
</dbReference>